<feature type="signal peptide" evidence="10">
    <location>
        <begin position="1"/>
        <end position="29"/>
    </location>
</feature>
<dbReference type="VEuPathDB" id="TriTrypDB:Tb1125.Tb11.v5.0950"/>
<feature type="domain" description="Trypanosome variant surface glycoprotein B-type N-terminal" evidence="12">
    <location>
        <begin position="19"/>
        <end position="378"/>
    </location>
</feature>
<evidence type="ECO:0000256" key="2">
    <source>
        <dbReference type="ARBA" id="ARBA00004609"/>
    </source>
</evidence>
<keyword evidence="3" id="KW-1003">Cell membrane</keyword>
<feature type="domain" description="Trypanosome variant surface glycoprotein C-terminal" evidence="11">
    <location>
        <begin position="415"/>
        <end position="532"/>
    </location>
</feature>
<evidence type="ECO:0000256" key="7">
    <source>
        <dbReference type="ARBA" id="ARBA00023180"/>
    </source>
</evidence>
<feature type="chain" id="PRO_5004057617" evidence="10">
    <location>
        <begin position="30"/>
        <end position="533"/>
    </location>
</feature>
<keyword evidence="8" id="KW-0449">Lipoprotein</keyword>
<dbReference type="GO" id="GO:0098552">
    <property type="term" value="C:side of membrane"/>
    <property type="evidence" value="ECO:0007669"/>
    <property type="project" value="UniProtKB-KW"/>
</dbReference>
<dbReference type="Pfam" id="PF13206">
    <property type="entry name" value="VSG_B"/>
    <property type="match status" value="1"/>
</dbReference>
<keyword evidence="7" id="KW-0325">Glycoprotein</keyword>
<dbReference type="AlphaFoldDB" id="M4SXV5"/>
<dbReference type="InterPro" id="IPR019609">
    <property type="entry name" value="Variant_surf_glycoprt_trypan_C"/>
</dbReference>
<comment type="function">
    <text evidence="1">VSG forms a coat on the surface of the parasite. The trypanosome evades the immune response of the host by expressing a series of antigenically distinct VSGs from an estimated 1000 VSG genes.</text>
</comment>
<name>M4SXV5_9TRYP</name>
<feature type="region of interest" description="Disordered" evidence="9">
    <location>
        <begin position="455"/>
        <end position="480"/>
    </location>
</feature>
<evidence type="ECO:0000256" key="3">
    <source>
        <dbReference type="ARBA" id="ARBA00022475"/>
    </source>
</evidence>
<dbReference type="Pfam" id="PF10659">
    <property type="entry name" value="Trypan_glycop_C"/>
    <property type="match status" value="1"/>
</dbReference>
<evidence type="ECO:0000256" key="10">
    <source>
        <dbReference type="SAM" id="SignalP"/>
    </source>
</evidence>
<organism evidence="13">
    <name type="scientific">Trypanosoma brucei</name>
    <dbReference type="NCBI Taxonomy" id="5691"/>
    <lineage>
        <taxon>Eukaryota</taxon>
        <taxon>Discoba</taxon>
        <taxon>Euglenozoa</taxon>
        <taxon>Kinetoplastea</taxon>
        <taxon>Metakinetoplastina</taxon>
        <taxon>Trypanosomatida</taxon>
        <taxon>Trypanosomatidae</taxon>
        <taxon>Trypanosoma</taxon>
    </lineage>
</organism>
<dbReference type="InterPro" id="IPR025932">
    <property type="entry name" value="Trypano_VSG_B_N_dom"/>
</dbReference>
<keyword evidence="6" id="KW-0472">Membrane</keyword>
<evidence type="ECO:0000256" key="5">
    <source>
        <dbReference type="ARBA" id="ARBA00022729"/>
    </source>
</evidence>
<reference evidence="13" key="2">
    <citation type="journal article" date="2014" name="Mol. Biochem. Parasitol.">
        <title>Capturing the variant surface glycoprotein repertoire (the VSGnome) of Trypanosoma brucei Lister 427.</title>
        <authorList>
            <person name="Cross G.A."/>
            <person name="Kim H.S."/>
            <person name="Wickstead B."/>
        </authorList>
    </citation>
    <scope>NUCLEOTIDE SEQUENCE</scope>
    <source>
        <strain evidence="13">Lister 427</strain>
    </source>
</reference>
<protein>
    <submittedName>
        <fullName evidence="13">Variant surface glycoprotein 331</fullName>
    </submittedName>
</protein>
<dbReference type="GO" id="GO:0005886">
    <property type="term" value="C:plasma membrane"/>
    <property type="evidence" value="ECO:0007669"/>
    <property type="project" value="UniProtKB-SubCell"/>
</dbReference>
<evidence type="ECO:0000256" key="6">
    <source>
        <dbReference type="ARBA" id="ARBA00023136"/>
    </source>
</evidence>
<evidence type="ECO:0000259" key="12">
    <source>
        <dbReference type="Pfam" id="PF13206"/>
    </source>
</evidence>
<evidence type="ECO:0000256" key="9">
    <source>
        <dbReference type="SAM" id="MobiDB-lite"/>
    </source>
</evidence>
<evidence type="ECO:0000259" key="11">
    <source>
        <dbReference type="Pfam" id="PF10659"/>
    </source>
</evidence>
<keyword evidence="5 10" id="KW-0732">Signal</keyword>
<dbReference type="VEuPathDB" id="TriTrypDB:Tb927.5.5640"/>
<dbReference type="EMBL" id="KC613478">
    <property type="protein sequence ID" value="AGH60909.1"/>
    <property type="molecule type" value="Genomic_DNA"/>
</dbReference>
<accession>M4SXV5</accession>
<evidence type="ECO:0000256" key="1">
    <source>
        <dbReference type="ARBA" id="ARBA00002523"/>
    </source>
</evidence>
<dbReference type="VEuPathDB" id="TriTrypDB:Tb427_000837200"/>
<keyword evidence="4" id="KW-0336">GPI-anchor</keyword>
<evidence type="ECO:0000256" key="8">
    <source>
        <dbReference type="ARBA" id="ARBA00023288"/>
    </source>
</evidence>
<evidence type="ECO:0000313" key="13">
    <source>
        <dbReference type="EMBL" id="AGH60909.1"/>
    </source>
</evidence>
<proteinExistence type="predicted"/>
<comment type="subcellular location">
    <subcellularLocation>
        <location evidence="2">Cell membrane</location>
        <topology evidence="2">Lipid-anchor</topology>
        <topology evidence="2">GPI-anchor</topology>
    </subcellularLocation>
</comment>
<dbReference type="VEuPathDB" id="TriTrypDB:Tb427_000477900"/>
<sequence length="533" mass="57059">MPPLPQKRGSHLQVAIFIAIVLTPHTARGNVAQDHNVRERGALCGLIELANGRAKLESAETALDTDVADLLQLNMSLADSSWLDIFREPEAKDKARAFPAGEFAQHKDWREKWTNWAKAAEPILKTDGKTEILTKHRLQNLTPEQQMSIRGAIARLAAEAETIQTLVKAEAPDNDLLTDDKIKTLINQHVYGETPAAEPPASGAKLFTSTAGTRTATCTGTTAKNPAKTVAAALVCVCVADSTAANSEDKACEYQTGLSNKWTASSDPGSTAIGPALKLCDLKAEHRLASELLQSRLDAVTALFARRSGGATLGKTIDGSCTGLQTGGMCVKYTDLGTDGEGKVTDIPWISGISEIAKQLRKHEQAVQTRKEAARQVKAKKHLVQTLLYSESHKQIETPKAVHTPPTPEKVTKNCAAIQTAADCKSNGNCKWEGGEASEGKHCKLNTTAVPQATQAAGTGDNKDGEASSGCAKHGTKADCDADKTGDKHNCAWRKGKDNEPEKDKEMCRNGSFLLNNKFALSMVSAAFVALLF</sequence>
<evidence type="ECO:0000256" key="4">
    <source>
        <dbReference type="ARBA" id="ARBA00022622"/>
    </source>
</evidence>
<reference evidence="13" key="1">
    <citation type="submission" date="2013-02" db="EMBL/GenBank/DDBJ databases">
        <authorList>
            <person name="Cross G.A.M."/>
            <person name="Kim H.-S."/>
            <person name="Wickstead B."/>
        </authorList>
    </citation>
    <scope>NUCLEOTIDE SEQUENCE</scope>
    <source>
        <strain evidence="13">Lister 427</strain>
    </source>
</reference>